<evidence type="ECO:0000259" key="2">
    <source>
        <dbReference type="Pfam" id="PF04991"/>
    </source>
</evidence>
<reference evidence="3 4" key="1">
    <citation type="journal article" date="2022" name="Front. Cell. Infect. Microbiol.">
        <title>The Genomes of Two Strains of Taenia crassiceps the Animal Model for the Study of Human Cysticercosis.</title>
        <authorList>
            <person name="Bobes R.J."/>
            <person name="Estrada K."/>
            <person name="Rios-Valencia D.G."/>
            <person name="Calderon-Gallegos A."/>
            <person name="de la Torre P."/>
            <person name="Carrero J.C."/>
            <person name="Sanchez-Flores A."/>
            <person name="Laclette J.P."/>
        </authorList>
    </citation>
    <scope>NUCLEOTIDE SEQUENCE [LARGE SCALE GENOMIC DNA]</scope>
    <source>
        <strain evidence="3">WFUcys</strain>
    </source>
</reference>
<feature type="region of interest" description="Disordered" evidence="1">
    <location>
        <begin position="1118"/>
        <end position="1162"/>
    </location>
</feature>
<feature type="compositionally biased region" description="Low complexity" evidence="1">
    <location>
        <begin position="1187"/>
        <end position="1204"/>
    </location>
</feature>
<dbReference type="InterPro" id="IPR007074">
    <property type="entry name" value="LicD/FKTN/FKRP_NTP_transf"/>
</dbReference>
<evidence type="ECO:0000256" key="1">
    <source>
        <dbReference type="SAM" id="MobiDB-lite"/>
    </source>
</evidence>
<feature type="compositionally biased region" description="Polar residues" evidence="1">
    <location>
        <begin position="1219"/>
        <end position="1239"/>
    </location>
</feature>
<dbReference type="PANTHER" id="PTHR43404">
    <property type="entry name" value="LIPOPOLYSACCHARIDE CHOLINEPHOSPHOTRANSFERASE LICD"/>
    <property type="match status" value="1"/>
</dbReference>
<feature type="compositionally biased region" description="Polar residues" evidence="1">
    <location>
        <begin position="1148"/>
        <end position="1162"/>
    </location>
</feature>
<feature type="region of interest" description="Disordered" evidence="1">
    <location>
        <begin position="468"/>
        <end position="502"/>
    </location>
</feature>
<organism evidence="3 4">
    <name type="scientific">Taenia crassiceps</name>
    <dbReference type="NCBI Taxonomy" id="6207"/>
    <lineage>
        <taxon>Eukaryota</taxon>
        <taxon>Metazoa</taxon>
        <taxon>Spiralia</taxon>
        <taxon>Lophotrochozoa</taxon>
        <taxon>Platyhelminthes</taxon>
        <taxon>Cestoda</taxon>
        <taxon>Eucestoda</taxon>
        <taxon>Cyclophyllidea</taxon>
        <taxon>Taeniidae</taxon>
        <taxon>Taenia</taxon>
    </lineage>
</organism>
<dbReference type="InterPro" id="IPR052942">
    <property type="entry name" value="LPS_cholinephosphotransferase"/>
</dbReference>
<name>A0ABR4QNH7_9CEST</name>
<accession>A0ABR4QNH7</accession>
<feature type="compositionally biased region" description="Low complexity" evidence="1">
    <location>
        <begin position="1121"/>
        <end position="1135"/>
    </location>
</feature>
<keyword evidence="4" id="KW-1185">Reference proteome</keyword>
<dbReference type="Proteomes" id="UP001651158">
    <property type="component" value="Unassembled WGS sequence"/>
</dbReference>
<dbReference type="PANTHER" id="PTHR43404:SF1">
    <property type="entry name" value="MNN4P"/>
    <property type="match status" value="1"/>
</dbReference>
<evidence type="ECO:0000313" key="3">
    <source>
        <dbReference type="EMBL" id="KAL5111237.1"/>
    </source>
</evidence>
<gene>
    <name evidence="3" type="ORF">TcWFU_000744</name>
</gene>
<proteinExistence type="predicted"/>
<evidence type="ECO:0000313" key="4">
    <source>
        <dbReference type="Proteomes" id="UP001651158"/>
    </source>
</evidence>
<protein>
    <recommendedName>
        <fullName evidence="2">LicD/FKTN/FKRP nucleotidyltransferase domain-containing protein</fullName>
    </recommendedName>
</protein>
<feature type="region of interest" description="Disordered" evidence="1">
    <location>
        <begin position="1185"/>
        <end position="1249"/>
    </location>
</feature>
<dbReference type="EMBL" id="JAKROA010000001">
    <property type="protein sequence ID" value="KAL5111237.1"/>
    <property type="molecule type" value="Genomic_DNA"/>
</dbReference>
<dbReference type="Pfam" id="PF04991">
    <property type="entry name" value="LicD"/>
    <property type="match status" value="1"/>
</dbReference>
<sequence>MLHFQPLTRVCLPKGRILVNQSEMEEEEEELFQPIQELFDEEQATRTGKTHISFDMWGSCTLRNICKKIRRTACLKPLHRQLLLQFLGICASAGVEVFVYGGTALGLFREGGRMIAFDYDTDFATLEYPQMSELSSEGNLSRLANYCLREQSGARVVNVEGLRYEFPSDATIQVDFQNSFSSTSWLFMNSEGHVCERLYTGSGSKSAKFYFTSHGLQEAAQRVGRVKSSVVKELNNDLTDIHIDLFTLSPHPESPQRHLRVNWHKGGVYDSMNKKFSCNFFFPLKKAIFEGLEVLAPSNLEGYLTEEYGYLGGQALTVCEILAITIKNKGALKQEFRLYIHKYSKIRIVTKVKQFLDLLSKWIRNSAAFYQWLRFSSKDVCETTSTQLYLGDDERHGMSILRLKMTKNMGFRMRESFVGYSNPGLLQIASYLAQHDVAFNNLPKYPTENSEDQDVESIEEVEPVIKLKTHGEMSSPPPPRVHSPPVRDTSLNYPQRKPLHAPTERRLNAAKASQLRQLINKSKAALRNLDSEISIERADTDLRMLSNGSRMTKRCYPPRRAVTSSGVLKPSVRILSGKGARKDKRSALERWANEAVSACRKASHHSARPGAHDTNLLSSYLKRLALGRSFEGQFEDLQRSYLPQSCKSVRAESPKVNGVLDIRPRRDFQYQRKCPPELVAFLKKWGESLQIHDPSEAKGICISPSRGPFYDSFSDSLSASTDSIENFIRNHSKQQVSYQNQTLRATEVERNRHDSPKIYHSKYFSRAQSLPKVKIPLAEEHSITSSYQTLRLPVEQYRRLLSGNGTAEAVHEECCRQYDFPSNTVFLSRLCDWLAEEIVDSCVEAIANLIDCYSSDVIDELFRHELFISSSSSWESFSGLAGSPQLRQTSSLQRLLMPISSGAPIELNQQEVTYGKCFLNQESERRDPTPKHGSYFAAKPAGFSHTQPSGKGRVVAQEARVSALQPPNSQPQNVLSPVEEVSTVSFSSIKVRPDWSGTCKNGSERLLEGSSPASTVESTLESACISANPHNYVTENGWAQNSAGAASSPDHEGVIDENVTLHCSTGDSLQKNPQNFSTIEDVRAQTAESTICPPQLIHTETIVSTVSNAKTSVPAECGALSDTSTRSSSIQTSSNSRKRFKLSGGLRMSSSVHKNADQKNSLSSMEVLAQKTAGEEVFCNQHRKHSSLFPESESSSKEFSLGSRSKCDCVPTSDDRESNGPQSTQSDRSATLPITSEGLSSPKPVKLHQNPRSFDLVSSLTDTSVPDISTPDVAISTNSETLQAKTSPVSDTTVSVIEGYGNYEEDFESTNESN</sequence>
<comment type="caution">
    <text evidence="3">The sequence shown here is derived from an EMBL/GenBank/DDBJ whole genome shotgun (WGS) entry which is preliminary data.</text>
</comment>
<feature type="domain" description="LicD/FKTN/FKRP nucleotidyltransferase" evidence="2">
    <location>
        <begin position="259"/>
        <end position="309"/>
    </location>
</feature>